<feature type="domain" description="DNA repair protein rhp7 treble clef" evidence="2">
    <location>
        <begin position="140"/>
        <end position="178"/>
    </location>
</feature>
<gene>
    <name evidence="3" type="ORF">PV09_02943</name>
</gene>
<dbReference type="Proteomes" id="UP000053259">
    <property type="component" value="Unassembled WGS sequence"/>
</dbReference>
<dbReference type="VEuPathDB" id="FungiDB:PV09_02943"/>
<feature type="compositionally biased region" description="Basic and acidic residues" evidence="1">
    <location>
        <begin position="32"/>
        <end position="42"/>
    </location>
</feature>
<evidence type="ECO:0000259" key="2">
    <source>
        <dbReference type="Pfam" id="PF23550"/>
    </source>
</evidence>
<feature type="compositionally biased region" description="Basic residues" evidence="1">
    <location>
        <begin position="185"/>
        <end position="200"/>
    </location>
</feature>
<name>A0A0D2AJ20_9PEZI</name>
<protein>
    <recommendedName>
        <fullName evidence="2">DNA repair protein rhp7 treble clef domain-containing protein</fullName>
    </recommendedName>
</protein>
<dbReference type="InterPro" id="IPR056451">
    <property type="entry name" value="Znf_Tbcl_Rhp7"/>
</dbReference>
<proteinExistence type="predicted"/>
<dbReference type="GO" id="GO:0019005">
    <property type="term" value="C:SCF ubiquitin ligase complex"/>
    <property type="evidence" value="ECO:0007669"/>
    <property type="project" value="TreeGrafter"/>
</dbReference>
<dbReference type="SUPFAM" id="SSF52047">
    <property type="entry name" value="RNI-like"/>
    <property type="match status" value="1"/>
</dbReference>
<dbReference type="InParanoid" id="A0A0D2AJ20"/>
<organism evidence="3 4">
    <name type="scientific">Verruconis gallopava</name>
    <dbReference type="NCBI Taxonomy" id="253628"/>
    <lineage>
        <taxon>Eukaryota</taxon>
        <taxon>Fungi</taxon>
        <taxon>Dikarya</taxon>
        <taxon>Ascomycota</taxon>
        <taxon>Pezizomycotina</taxon>
        <taxon>Dothideomycetes</taxon>
        <taxon>Pleosporomycetidae</taxon>
        <taxon>Venturiales</taxon>
        <taxon>Sympoventuriaceae</taxon>
        <taxon>Verruconis</taxon>
    </lineage>
</organism>
<reference evidence="3 4" key="1">
    <citation type="submission" date="2015-01" db="EMBL/GenBank/DDBJ databases">
        <title>The Genome Sequence of Ochroconis gallopava CBS43764.</title>
        <authorList>
            <consortium name="The Broad Institute Genomics Platform"/>
            <person name="Cuomo C."/>
            <person name="de Hoog S."/>
            <person name="Gorbushina A."/>
            <person name="Stielow B."/>
            <person name="Teixiera M."/>
            <person name="Abouelleil A."/>
            <person name="Chapman S.B."/>
            <person name="Priest M."/>
            <person name="Young S.K."/>
            <person name="Wortman J."/>
            <person name="Nusbaum C."/>
            <person name="Birren B."/>
        </authorList>
    </citation>
    <scope>NUCLEOTIDE SEQUENCE [LARGE SCALE GENOMIC DNA]</scope>
    <source>
        <strain evidence="3 4">CBS 43764</strain>
    </source>
</reference>
<sequence length="643" mass="71801">MSGRRGGNRIRGPQSALTDFLAANNISAQQIRDDYQRRRAQVEQDAENENQNAADRSGQNEDDEEIDEEEQAAVEEMIARSRRRRKAVQEEAISKIKSKKDKYRKDKAKAGNSNDESELSDLDNDLAAEFGGYKKAVKLPGQLANCELCDKRFTVTPYSKTGPDGGLLCTPCGKELGKEAEKAKKEQKRKAGPVGRKRRKIESNRLDGNITLGAKTLQQLCVEQASKYADDVDDLGDMPERQMKRLSEIFTKKRVMRPKTFALFLRPENEQITVHDCAYLDHEDFVRMFATSPKLQKLVLDNACQFKNQTMEYMIEKNSNIRWLHLYAANLINNETWEKYFNERGSILECLQLSDLDAFFQDSHVQLLASKCPNLARLKLKRCRSLTTNCLESISQLKGLKHLSLQFSTGVSTPNEALSQLIISLGPQLRTLSLQDFLDADDAVLETLATHSGNIEKLRISTNDTITDAAWARFFSDWNNPPLRFIDVSRTRDVDNNNPDGPLDVPIGLGEQGFTAMMKHSGSKLQYLHITSCRHIPYGTLISIFDGKNQYPELLEVDMSFVSNVDTLVLAGLFKSAPKLRKVVAFGCFGIEDVVVPQNVVVIGVPRAQDAIEKFGVAGLDVEGALGALLAKATAAMDVDVAA</sequence>
<evidence type="ECO:0000313" key="4">
    <source>
        <dbReference type="Proteomes" id="UP000053259"/>
    </source>
</evidence>
<dbReference type="OrthoDB" id="1924287at2759"/>
<dbReference type="FunCoup" id="A0A0D2AJ20">
    <property type="interactions" value="30"/>
</dbReference>
<dbReference type="EMBL" id="KN847535">
    <property type="protein sequence ID" value="KIW06510.1"/>
    <property type="molecule type" value="Genomic_DNA"/>
</dbReference>
<evidence type="ECO:0000313" key="3">
    <source>
        <dbReference type="EMBL" id="KIW06510.1"/>
    </source>
</evidence>
<dbReference type="Gene3D" id="3.80.10.10">
    <property type="entry name" value="Ribonuclease Inhibitor"/>
    <property type="match status" value="2"/>
</dbReference>
<keyword evidence="4" id="KW-1185">Reference proteome</keyword>
<dbReference type="FunFam" id="3.80.10.10:FF:000601">
    <property type="entry name" value="DNA repair protein Rad7, protein"/>
    <property type="match status" value="1"/>
</dbReference>
<dbReference type="STRING" id="253628.A0A0D2AJ20"/>
<dbReference type="AlphaFoldDB" id="A0A0D2AJ20"/>
<dbReference type="PANTHER" id="PTHR13318">
    <property type="entry name" value="PARTNER OF PAIRED, ISOFORM B-RELATED"/>
    <property type="match status" value="1"/>
</dbReference>
<feature type="region of interest" description="Disordered" evidence="1">
    <location>
        <begin position="180"/>
        <end position="201"/>
    </location>
</feature>
<dbReference type="SMART" id="SM00367">
    <property type="entry name" value="LRR_CC"/>
    <property type="match status" value="2"/>
</dbReference>
<dbReference type="InterPro" id="IPR006553">
    <property type="entry name" value="Leu-rich_rpt_Cys-con_subtyp"/>
</dbReference>
<accession>A0A0D2AJ20</accession>
<dbReference type="GO" id="GO:0031146">
    <property type="term" value="P:SCF-dependent proteasomal ubiquitin-dependent protein catabolic process"/>
    <property type="evidence" value="ECO:0007669"/>
    <property type="project" value="TreeGrafter"/>
</dbReference>
<dbReference type="GeneID" id="27310916"/>
<feature type="region of interest" description="Disordered" evidence="1">
    <location>
        <begin position="32"/>
        <end position="120"/>
    </location>
</feature>
<feature type="compositionally biased region" description="Acidic residues" evidence="1">
    <location>
        <begin position="60"/>
        <end position="73"/>
    </location>
</feature>
<dbReference type="HOGENOM" id="CLU_006598_1_0_1"/>
<evidence type="ECO:0000256" key="1">
    <source>
        <dbReference type="SAM" id="MobiDB-lite"/>
    </source>
</evidence>
<dbReference type="InterPro" id="IPR032675">
    <property type="entry name" value="LRR_dom_sf"/>
</dbReference>
<feature type="compositionally biased region" description="Basic residues" evidence="1">
    <location>
        <begin position="96"/>
        <end position="107"/>
    </location>
</feature>
<dbReference type="Pfam" id="PF23550">
    <property type="entry name" value="zf_Tbcl_Rhp7"/>
    <property type="match status" value="1"/>
</dbReference>
<dbReference type="RefSeq" id="XP_016216379.1">
    <property type="nucleotide sequence ID" value="XM_016356073.1"/>
</dbReference>